<protein>
    <submittedName>
        <fullName evidence="1">ORF19</fullName>
    </submittedName>
</protein>
<organism evidence="1">
    <name type="scientific">Malaco herpesvirus 2</name>
    <dbReference type="NCBI Taxonomy" id="3031798"/>
    <lineage>
        <taxon>Viruses</taxon>
        <taxon>Duplodnaviria</taxon>
        <taxon>Heunggongvirae</taxon>
        <taxon>Peploviricota</taxon>
        <taxon>Herviviricetes</taxon>
        <taxon>Herpesvirales</taxon>
        <taxon>Malacoherpesviridae</taxon>
    </lineage>
</organism>
<sequence>MAASAGIRQDDSFNICFTSEEFGNLERNIRFINDYLSFNEKTGFIRPAQCILDFDGTVLDQVSINEKVFFAVPQNIKTASVKRILEITATDSVEVKELAQLTYDDLRGMVRAATYLGAENFLICLVNNFALLCPKRSSEFVYILLEENAPILSTFCEVINRNYGTPFCWFSYYDVENTENLTEDDLKNIRQVLGNPTEIFFEQERFNDMRLSYSANFMENPIHTIIHQSPGMSYTLPLLASLPLTYFSLQLSLCYVCLNHLTPDDADLTFCCKNAIHSNCKPRYKKMNRCVICDSSYHRGIKGKKLITLSPLGNHLRIEKRADFRDCDCTRNNIENTNIPCKAYITHRRILHFSRLEYETFVEEFNIFTLANLLQNILKFNWAFKSRGDYVIQLFRVMEKEISYIRLLSNLGRFFSYHDN</sequence>
<reference evidence="1" key="2">
    <citation type="submission" date="2023-01" db="EMBL/GenBank/DDBJ databases">
        <authorList>
            <person name="Rosani U."/>
            <person name="Delmont T.O."/>
            <person name="Gaia M."/>
            <person name="Krupovic M."/>
        </authorList>
    </citation>
    <scope>NUCLEOTIDE SEQUENCE</scope>
    <source>
        <strain evidence="1">MalacoHV2/Med/2018 153</strain>
    </source>
</reference>
<reference evidence="1" key="1">
    <citation type="journal article" date="2023" name="Front. Mar. Sci.">
        <title>Tracing the invertebrate herpesviruses in the global sequence datasets.</title>
        <authorList>
            <person name="Rosani U."/>
            <person name="Gaia M."/>
            <person name="Delmont T.O."/>
            <person name="Krupovic M."/>
        </authorList>
    </citation>
    <scope>NUCLEOTIDE SEQUENCE</scope>
    <source>
        <strain evidence="1">MalacoHV2/Med/2018 153</strain>
    </source>
</reference>
<proteinExistence type="predicted"/>
<accession>A0AA48P8V9</accession>
<dbReference type="EMBL" id="BK063060">
    <property type="protein sequence ID" value="DBA11559.1"/>
    <property type="molecule type" value="Genomic_DNA"/>
</dbReference>
<name>A0AA48P8V9_9VIRU</name>
<evidence type="ECO:0000313" key="1">
    <source>
        <dbReference type="EMBL" id="DBA11559.1"/>
    </source>
</evidence>